<feature type="compositionally biased region" description="Pro residues" evidence="1">
    <location>
        <begin position="282"/>
        <end position="298"/>
    </location>
</feature>
<feature type="region of interest" description="Disordered" evidence="1">
    <location>
        <begin position="186"/>
        <end position="307"/>
    </location>
</feature>
<sequence>MVTCVSMITPGPPWTTPCSRTLPRSPPSASYGNSTFRTVPTARIGSDSVEADYDNCTQRLPADDCVSLARRLVSAYLQKLNDPLYDSDKVWLVPMHAKAINTRYSECLLADVADSARGIISRARFEAEWKKIEARIAIGEAQASELSCVRLALLVLKPEQGTRATAAPAPAPTPDQTKKQIAAERRAAALVAQHAEQERLAAAAQSWPPQPPPTPPSGAPPPRGTSGQGAFKGKGSGGTGSPGKGGKGGKGAAPSGHNTEPPPSPAANVPPRAAPGQTSRRYPPPAGGLAKPTPPKGVPPLTTGEWTTDEWRNTLIDFDEMDRIAPFGPGAATRLCHPVDASMTATMLKRPRTADGQGWHINSCAYCAFRPRAPTGLAADHADAWYYGTGDGGHNPYRCDAAKRYIAEGAPEEGLRRHQWADDIRQCLRYQVPRDRSG</sequence>
<evidence type="ECO:0000256" key="1">
    <source>
        <dbReference type="SAM" id="MobiDB-lite"/>
    </source>
</evidence>
<gene>
    <name evidence="2" type="ORF">CPOL0286_LOCUS9420</name>
</gene>
<feature type="compositionally biased region" description="Pro residues" evidence="1">
    <location>
        <begin position="208"/>
        <end position="223"/>
    </location>
</feature>
<protein>
    <submittedName>
        <fullName evidence="2">Uncharacterized protein</fullName>
    </submittedName>
</protein>
<dbReference type="AlphaFoldDB" id="A0A7S4MI59"/>
<accession>A0A7S4MI59</accession>
<name>A0A7S4MI59_9EUKA</name>
<organism evidence="2">
    <name type="scientific">Prymnesium polylepis</name>
    <dbReference type="NCBI Taxonomy" id="72548"/>
    <lineage>
        <taxon>Eukaryota</taxon>
        <taxon>Haptista</taxon>
        <taxon>Haptophyta</taxon>
        <taxon>Prymnesiophyceae</taxon>
        <taxon>Prymnesiales</taxon>
        <taxon>Prymnesiaceae</taxon>
        <taxon>Prymnesium</taxon>
    </lineage>
</organism>
<reference evidence="2" key="1">
    <citation type="submission" date="2021-01" db="EMBL/GenBank/DDBJ databases">
        <authorList>
            <person name="Corre E."/>
            <person name="Pelletier E."/>
            <person name="Niang G."/>
            <person name="Scheremetjew M."/>
            <person name="Finn R."/>
            <person name="Kale V."/>
            <person name="Holt S."/>
            <person name="Cochrane G."/>
            <person name="Meng A."/>
            <person name="Brown T."/>
            <person name="Cohen L."/>
        </authorList>
    </citation>
    <scope>NUCLEOTIDE SEQUENCE</scope>
    <source>
        <strain evidence="2">UIO037</strain>
    </source>
</reference>
<feature type="compositionally biased region" description="Low complexity" evidence="1">
    <location>
        <begin position="266"/>
        <end position="275"/>
    </location>
</feature>
<proteinExistence type="predicted"/>
<feature type="compositionally biased region" description="Gly residues" evidence="1">
    <location>
        <begin position="226"/>
        <end position="251"/>
    </location>
</feature>
<dbReference type="EMBL" id="HBKO01020949">
    <property type="protein sequence ID" value="CAE2223428.1"/>
    <property type="molecule type" value="Transcribed_RNA"/>
</dbReference>
<evidence type="ECO:0000313" key="2">
    <source>
        <dbReference type="EMBL" id="CAE2223428.1"/>
    </source>
</evidence>